<sequence length="150" mass="16506">MNIAIGADHAGFEMKERVKKYLEGRGHVLNDVGTHSPESTDYPPYAFRVAEAVRDGKAERGVLLCDSGNGIAIAANKVGGIRATICMNPKQAELARRHNDANVLVLASAFTAPDDLIPILDTWFQTPFDGGRHARRVAQITEYERTHQHQ</sequence>
<dbReference type="Gene3D" id="3.40.1400.10">
    <property type="entry name" value="Sugar-phosphate isomerase, RpiB/LacA/LacB"/>
    <property type="match status" value="1"/>
</dbReference>
<evidence type="ECO:0000256" key="3">
    <source>
        <dbReference type="PIRSR" id="PIRSR005384-1"/>
    </source>
</evidence>
<dbReference type="GO" id="GO:0004751">
    <property type="term" value="F:ribose-5-phosphate isomerase activity"/>
    <property type="evidence" value="ECO:0007669"/>
    <property type="project" value="UniProtKB-EC"/>
</dbReference>
<dbReference type="Pfam" id="PF02502">
    <property type="entry name" value="LacAB_rpiB"/>
    <property type="match status" value="1"/>
</dbReference>
<evidence type="ECO:0000313" key="5">
    <source>
        <dbReference type="Proteomes" id="UP000319829"/>
    </source>
</evidence>
<dbReference type="PANTHER" id="PTHR30345">
    <property type="entry name" value="RIBOSE-5-PHOSPHATE ISOMERASE B"/>
    <property type="match status" value="1"/>
</dbReference>
<dbReference type="GO" id="GO:0019316">
    <property type="term" value="P:D-allose catabolic process"/>
    <property type="evidence" value="ECO:0007669"/>
    <property type="project" value="TreeGrafter"/>
</dbReference>
<dbReference type="InterPro" id="IPR003500">
    <property type="entry name" value="RpiB_LacA_LacB"/>
</dbReference>
<dbReference type="EMBL" id="VBOU01000097">
    <property type="protein sequence ID" value="TMQ52528.1"/>
    <property type="molecule type" value="Genomic_DNA"/>
</dbReference>
<dbReference type="AlphaFoldDB" id="A0A538SMC6"/>
<evidence type="ECO:0000256" key="2">
    <source>
        <dbReference type="ARBA" id="ARBA00023235"/>
    </source>
</evidence>
<dbReference type="EC" id="5.3.1.6" evidence="4"/>
<dbReference type="NCBIfam" id="TIGR00689">
    <property type="entry name" value="rpiB_lacA_lacB"/>
    <property type="match status" value="1"/>
</dbReference>
<organism evidence="4 5">
    <name type="scientific">Eiseniibacteriota bacterium</name>
    <dbReference type="NCBI Taxonomy" id="2212470"/>
    <lineage>
        <taxon>Bacteria</taxon>
        <taxon>Candidatus Eiseniibacteriota</taxon>
    </lineage>
</organism>
<dbReference type="InterPro" id="IPR004785">
    <property type="entry name" value="RpiB"/>
</dbReference>
<accession>A0A538SMC6</accession>
<evidence type="ECO:0000313" key="4">
    <source>
        <dbReference type="EMBL" id="TMQ52528.1"/>
    </source>
</evidence>
<dbReference type="Proteomes" id="UP000319829">
    <property type="component" value="Unassembled WGS sequence"/>
</dbReference>
<dbReference type="PIRSF" id="PIRSF005384">
    <property type="entry name" value="RpiB_LacA_B"/>
    <property type="match status" value="1"/>
</dbReference>
<evidence type="ECO:0000256" key="1">
    <source>
        <dbReference type="ARBA" id="ARBA00008754"/>
    </source>
</evidence>
<dbReference type="PANTHER" id="PTHR30345:SF0">
    <property type="entry name" value="DNA DAMAGE-REPAIR_TOLERATION PROTEIN DRT102"/>
    <property type="match status" value="1"/>
</dbReference>
<dbReference type="GO" id="GO:0009052">
    <property type="term" value="P:pentose-phosphate shunt, non-oxidative branch"/>
    <property type="evidence" value="ECO:0007669"/>
    <property type="project" value="TreeGrafter"/>
</dbReference>
<proteinExistence type="inferred from homology"/>
<dbReference type="SUPFAM" id="SSF89623">
    <property type="entry name" value="Ribose/Galactose isomerase RpiB/AlsB"/>
    <property type="match status" value="1"/>
</dbReference>
<comment type="similarity">
    <text evidence="1">Belongs to the LacAB/RpiB family.</text>
</comment>
<protein>
    <submittedName>
        <fullName evidence="4">Ribose 5-phosphate isomerase B</fullName>
        <ecNumber evidence="4">5.3.1.6</ecNumber>
    </submittedName>
</protein>
<dbReference type="NCBIfam" id="TIGR01120">
    <property type="entry name" value="rpiB"/>
    <property type="match status" value="1"/>
</dbReference>
<feature type="active site" description="Proton donor" evidence="3">
    <location>
        <position position="98"/>
    </location>
</feature>
<comment type="caution">
    <text evidence="4">The sequence shown here is derived from an EMBL/GenBank/DDBJ whole genome shotgun (WGS) entry which is preliminary data.</text>
</comment>
<reference evidence="4 5" key="1">
    <citation type="journal article" date="2019" name="Nat. Microbiol.">
        <title>Mediterranean grassland soil C-N compound turnover is dependent on rainfall and depth, and is mediated by genomically divergent microorganisms.</title>
        <authorList>
            <person name="Diamond S."/>
            <person name="Andeer P.F."/>
            <person name="Li Z."/>
            <person name="Crits-Christoph A."/>
            <person name="Burstein D."/>
            <person name="Anantharaman K."/>
            <person name="Lane K.R."/>
            <person name="Thomas B.C."/>
            <person name="Pan C."/>
            <person name="Northen T.R."/>
            <person name="Banfield J.F."/>
        </authorList>
    </citation>
    <scope>NUCLEOTIDE SEQUENCE [LARGE SCALE GENOMIC DNA]</scope>
    <source>
        <strain evidence="4">WS_4</strain>
    </source>
</reference>
<gene>
    <name evidence="4" type="primary">rpiB</name>
    <name evidence="4" type="ORF">E6K74_12145</name>
</gene>
<keyword evidence="2 4" id="KW-0413">Isomerase</keyword>
<feature type="active site" description="Proton acceptor" evidence="3">
    <location>
        <position position="65"/>
    </location>
</feature>
<name>A0A538SMC6_UNCEI</name>
<dbReference type="NCBIfam" id="NF004051">
    <property type="entry name" value="PRK05571.1"/>
    <property type="match status" value="1"/>
</dbReference>
<dbReference type="InterPro" id="IPR036569">
    <property type="entry name" value="RpiB_LacA_LacB_sf"/>
</dbReference>